<dbReference type="RefSeq" id="XP_020436009.1">
    <property type="nucleotide sequence ID" value="XM_020573937.1"/>
</dbReference>
<accession>D3B3J4</accession>
<comment type="caution">
    <text evidence="6">The sequence shown here is derived from an EMBL/GenBank/DDBJ whole genome shotgun (WGS) entry which is preliminary data.</text>
</comment>
<proteinExistence type="inferred from homology"/>
<evidence type="ECO:0000313" key="6">
    <source>
        <dbReference type="EMBL" id="EFA83892.1"/>
    </source>
</evidence>
<protein>
    <submittedName>
        <fullName evidence="6">Uncharacterized protein</fullName>
    </submittedName>
</protein>
<reference evidence="6 7" key="1">
    <citation type="journal article" date="2011" name="Genome Res.">
        <title>Phylogeny-wide analysis of social amoeba genomes highlights ancient origins for complex intercellular communication.</title>
        <authorList>
            <person name="Heidel A.J."/>
            <person name="Lawal H.M."/>
            <person name="Felder M."/>
            <person name="Schilde C."/>
            <person name="Helps N.R."/>
            <person name="Tunggal B."/>
            <person name="Rivero F."/>
            <person name="John U."/>
            <person name="Schleicher M."/>
            <person name="Eichinger L."/>
            <person name="Platzer M."/>
            <person name="Noegel A.A."/>
            <person name="Schaap P."/>
            <person name="Gloeckner G."/>
        </authorList>
    </citation>
    <scope>NUCLEOTIDE SEQUENCE [LARGE SCALE GENOMIC DNA]</scope>
    <source>
        <strain evidence="7">ATCC 26659 / Pp 5 / PN500</strain>
    </source>
</reference>
<dbReference type="Pfam" id="PF00188">
    <property type="entry name" value="CAP"/>
    <property type="match status" value="1"/>
</dbReference>
<dbReference type="SUPFAM" id="SSF55797">
    <property type="entry name" value="PR-1-like"/>
    <property type="match status" value="1"/>
</dbReference>
<dbReference type="PRINTS" id="PR00705">
    <property type="entry name" value="PAPAIN"/>
</dbReference>
<keyword evidence="3" id="KW-0732">Signal</keyword>
<dbReference type="InterPro" id="IPR000668">
    <property type="entry name" value="Peptidase_C1A_C"/>
</dbReference>
<evidence type="ECO:0000256" key="1">
    <source>
        <dbReference type="ARBA" id="ARBA00008455"/>
    </source>
</evidence>
<evidence type="ECO:0000256" key="2">
    <source>
        <dbReference type="SAM" id="MobiDB-lite"/>
    </source>
</evidence>
<dbReference type="InterPro" id="IPR025660">
    <property type="entry name" value="Pept_his_AS"/>
</dbReference>
<dbReference type="GO" id="GO:0008234">
    <property type="term" value="F:cysteine-type peptidase activity"/>
    <property type="evidence" value="ECO:0007669"/>
    <property type="project" value="InterPro"/>
</dbReference>
<dbReference type="InParanoid" id="D3B3J4"/>
<evidence type="ECO:0000259" key="4">
    <source>
        <dbReference type="SMART" id="SM00198"/>
    </source>
</evidence>
<evidence type="ECO:0000259" key="5">
    <source>
        <dbReference type="SMART" id="SM00645"/>
    </source>
</evidence>
<dbReference type="SMART" id="SM00198">
    <property type="entry name" value="SCP"/>
    <property type="match status" value="1"/>
</dbReference>
<dbReference type="PROSITE" id="PS00639">
    <property type="entry name" value="THIOL_PROTEASE_HIS"/>
    <property type="match status" value="1"/>
</dbReference>
<dbReference type="InterPro" id="IPR000169">
    <property type="entry name" value="Pept_cys_AS"/>
</dbReference>
<feature type="compositionally biased region" description="Pro residues" evidence="2">
    <location>
        <begin position="167"/>
        <end position="205"/>
    </location>
</feature>
<feature type="domain" description="SCP" evidence="4">
    <location>
        <begin position="27"/>
        <end position="162"/>
    </location>
</feature>
<dbReference type="InterPro" id="IPR035940">
    <property type="entry name" value="CAP_sf"/>
</dbReference>
<evidence type="ECO:0000256" key="3">
    <source>
        <dbReference type="SAM" id="SignalP"/>
    </source>
</evidence>
<dbReference type="Pfam" id="PF00112">
    <property type="entry name" value="Peptidase_C1"/>
    <property type="match status" value="1"/>
</dbReference>
<dbReference type="Proteomes" id="UP000001396">
    <property type="component" value="Unassembled WGS sequence"/>
</dbReference>
<feature type="signal peptide" evidence="3">
    <location>
        <begin position="1"/>
        <end position="22"/>
    </location>
</feature>
<dbReference type="GeneID" id="31358485"/>
<sequence>MKINYLLSIVIILTIALTGANGELTSTERMKILNEMNWWRFDPTPLSNPPMGAMSWNSTYANQLQEFVDKCANGYSPNALAGNVSEYVISYKGDWNVTVVLNYILSTKVNYNFTTKSCNPGTVCLHSYAVVSKMKSFACALNKCNDTYRFYCNFDPVGPYRGVNPYEPKPVPTKSPVPTTTPTPTPTKTTPPTPTPTKTTPPTPAPTQTTGPISINWRAQSTPVRNQGQCGSCYIFSAIAGAETRYVIKTGADPNTVDFSEQECLNCISNGCNGGWYTMVFDALKNEGFGPESATPYTQVQTTCVKTAQPRVPFAGYTTTGRSKEKLIESLKTGPVTIALWVDEGWQNYRSGIYSCAQQNNWVNHGVLLTGYDLATNSWLIKNSWGTSWGEGGYIRMTANNDNCNIYGSSALYVNY</sequence>
<dbReference type="PANTHER" id="PTHR12411">
    <property type="entry name" value="CYSTEINE PROTEASE FAMILY C1-RELATED"/>
    <property type="match status" value="1"/>
</dbReference>
<dbReference type="InterPro" id="IPR038765">
    <property type="entry name" value="Papain-like_cys_pep_sf"/>
</dbReference>
<dbReference type="EMBL" id="ADBJ01000010">
    <property type="protein sequence ID" value="EFA83892.1"/>
    <property type="molecule type" value="Genomic_DNA"/>
</dbReference>
<organism evidence="6 7">
    <name type="scientific">Heterostelium pallidum (strain ATCC 26659 / Pp 5 / PN500)</name>
    <name type="common">Cellular slime mold</name>
    <name type="synonym">Polysphondylium pallidum</name>
    <dbReference type="NCBI Taxonomy" id="670386"/>
    <lineage>
        <taxon>Eukaryota</taxon>
        <taxon>Amoebozoa</taxon>
        <taxon>Evosea</taxon>
        <taxon>Eumycetozoa</taxon>
        <taxon>Dictyostelia</taxon>
        <taxon>Acytosteliales</taxon>
        <taxon>Acytosteliaceae</taxon>
        <taxon>Heterostelium</taxon>
    </lineage>
</organism>
<dbReference type="InterPro" id="IPR013128">
    <property type="entry name" value="Peptidase_C1A"/>
</dbReference>
<comment type="similarity">
    <text evidence="1">Belongs to the peptidase C1 family.</text>
</comment>
<dbReference type="Gene3D" id="3.90.70.10">
    <property type="entry name" value="Cysteine proteinases"/>
    <property type="match status" value="1"/>
</dbReference>
<gene>
    <name evidence="6" type="ORF">PPL_02962</name>
</gene>
<dbReference type="AlphaFoldDB" id="D3B3J4"/>
<feature type="domain" description="Peptidase C1A papain C-terminal" evidence="5">
    <location>
        <begin position="211"/>
        <end position="415"/>
    </location>
</feature>
<name>D3B3J4_HETP5</name>
<dbReference type="OMA" id="WNTTIAT"/>
<dbReference type="PROSITE" id="PS00139">
    <property type="entry name" value="THIOL_PROTEASE_CYS"/>
    <property type="match status" value="1"/>
</dbReference>
<evidence type="ECO:0000313" key="7">
    <source>
        <dbReference type="Proteomes" id="UP000001396"/>
    </source>
</evidence>
<feature type="region of interest" description="Disordered" evidence="2">
    <location>
        <begin position="165"/>
        <end position="212"/>
    </location>
</feature>
<feature type="chain" id="PRO_5018637192" evidence="3">
    <location>
        <begin position="23"/>
        <end position="416"/>
    </location>
</feature>
<dbReference type="SUPFAM" id="SSF54001">
    <property type="entry name" value="Cysteine proteinases"/>
    <property type="match status" value="1"/>
</dbReference>
<dbReference type="SMART" id="SM00645">
    <property type="entry name" value="Pept_C1"/>
    <property type="match status" value="1"/>
</dbReference>
<dbReference type="GO" id="GO:0006508">
    <property type="term" value="P:proteolysis"/>
    <property type="evidence" value="ECO:0007669"/>
    <property type="project" value="InterPro"/>
</dbReference>
<dbReference type="MEROPS" id="C01.070"/>
<keyword evidence="7" id="KW-1185">Reference proteome</keyword>
<dbReference type="STRING" id="670386.D3B3J4"/>
<dbReference type="InterPro" id="IPR014044">
    <property type="entry name" value="CAP_dom"/>
</dbReference>
<dbReference type="InterPro" id="IPR039417">
    <property type="entry name" value="Peptidase_C1A_papain-like"/>
</dbReference>
<dbReference type="CDD" id="cd02248">
    <property type="entry name" value="Peptidase_C1A"/>
    <property type="match status" value="1"/>
</dbReference>
<dbReference type="Gene3D" id="3.40.33.10">
    <property type="entry name" value="CAP"/>
    <property type="match status" value="1"/>
</dbReference>